<dbReference type="SFLD" id="SFLDG01129">
    <property type="entry name" value="C1.5:_HAD__Beta-PGM__Phosphata"/>
    <property type="match status" value="1"/>
</dbReference>
<organism evidence="1 2">
    <name type="scientific">Breznakia pachnodae</name>
    <dbReference type="NCBI Taxonomy" id="265178"/>
    <lineage>
        <taxon>Bacteria</taxon>
        <taxon>Bacillati</taxon>
        <taxon>Bacillota</taxon>
        <taxon>Erysipelotrichia</taxon>
        <taxon>Erysipelotrichales</taxon>
        <taxon>Erysipelotrichaceae</taxon>
        <taxon>Breznakia</taxon>
    </lineage>
</organism>
<comment type="caution">
    <text evidence="1">The sequence shown here is derived from an EMBL/GenBank/DDBJ whole genome shotgun (WGS) entry which is preliminary data.</text>
</comment>
<protein>
    <submittedName>
        <fullName evidence="1">HAD superfamily hydrolase (TIGR01509 family)</fullName>
    </submittedName>
</protein>
<dbReference type="InterPro" id="IPR023214">
    <property type="entry name" value="HAD_sf"/>
</dbReference>
<dbReference type="NCBIfam" id="TIGR01509">
    <property type="entry name" value="HAD-SF-IA-v3"/>
    <property type="match status" value="1"/>
</dbReference>
<evidence type="ECO:0000313" key="1">
    <source>
        <dbReference type="EMBL" id="MDQ0362337.1"/>
    </source>
</evidence>
<dbReference type="InterPro" id="IPR036412">
    <property type="entry name" value="HAD-like_sf"/>
</dbReference>
<dbReference type="CDD" id="cd07505">
    <property type="entry name" value="HAD_BPGM-like"/>
    <property type="match status" value="1"/>
</dbReference>
<reference evidence="1 2" key="1">
    <citation type="submission" date="2023-07" db="EMBL/GenBank/DDBJ databases">
        <title>Genomic Encyclopedia of Type Strains, Phase IV (KMG-IV): sequencing the most valuable type-strain genomes for metagenomic binning, comparative biology and taxonomic classification.</title>
        <authorList>
            <person name="Goeker M."/>
        </authorList>
    </citation>
    <scope>NUCLEOTIDE SEQUENCE [LARGE SCALE GENOMIC DNA]</scope>
    <source>
        <strain evidence="1 2">DSM 16784</strain>
    </source>
</reference>
<dbReference type="PANTHER" id="PTHR18901:SF38">
    <property type="entry name" value="PSEUDOURIDINE-5'-PHOSPHATASE"/>
    <property type="match status" value="1"/>
</dbReference>
<sequence>MKIKAVIFDMDGVLIDSEPYYMYEMMTFLENHGKPKSQKIVSEVIGSSHQRTWELMAGWLESDYTYDEMYDYYCRTTNVEEVDCTDILNPYAKFLIRYLKQQGIMVAIASSNHLDFIEKVCRENNIDHYFDAIVSGMMFKESKPHPEIYLHTLNCLSVNAKETLIIEDSNYGIAAAKNAGVKVVAKVDERFHFDQ</sequence>
<accession>A0ABU0E605</accession>
<dbReference type="PANTHER" id="PTHR18901">
    <property type="entry name" value="2-DEOXYGLUCOSE-6-PHOSPHATE PHOSPHATASE 2"/>
    <property type="match status" value="1"/>
</dbReference>
<dbReference type="Gene3D" id="1.10.150.240">
    <property type="entry name" value="Putative phosphatase, domain 2"/>
    <property type="match status" value="1"/>
</dbReference>
<dbReference type="SFLD" id="SFLDG01135">
    <property type="entry name" value="C1.5.6:_HAD__Beta-PGM__Phospha"/>
    <property type="match status" value="1"/>
</dbReference>
<proteinExistence type="predicted"/>
<dbReference type="InterPro" id="IPR041492">
    <property type="entry name" value="HAD_2"/>
</dbReference>
<dbReference type="Pfam" id="PF13419">
    <property type="entry name" value="HAD_2"/>
    <property type="match status" value="1"/>
</dbReference>
<dbReference type="SUPFAM" id="SSF56784">
    <property type="entry name" value="HAD-like"/>
    <property type="match status" value="1"/>
</dbReference>
<dbReference type="Gene3D" id="3.40.50.1000">
    <property type="entry name" value="HAD superfamily/HAD-like"/>
    <property type="match status" value="1"/>
</dbReference>
<keyword evidence="2" id="KW-1185">Reference proteome</keyword>
<dbReference type="InterPro" id="IPR006439">
    <property type="entry name" value="HAD-SF_hydro_IA"/>
</dbReference>
<name>A0ABU0E605_9FIRM</name>
<dbReference type="EMBL" id="JAUSUR010000006">
    <property type="protein sequence ID" value="MDQ0362337.1"/>
    <property type="molecule type" value="Genomic_DNA"/>
</dbReference>
<dbReference type="RefSeq" id="WP_307409865.1">
    <property type="nucleotide sequence ID" value="NZ_JAUSUR010000006.1"/>
</dbReference>
<dbReference type="Proteomes" id="UP001230220">
    <property type="component" value="Unassembled WGS sequence"/>
</dbReference>
<keyword evidence="1" id="KW-0378">Hydrolase</keyword>
<dbReference type="GO" id="GO:0016787">
    <property type="term" value="F:hydrolase activity"/>
    <property type="evidence" value="ECO:0007669"/>
    <property type="project" value="UniProtKB-KW"/>
</dbReference>
<gene>
    <name evidence="1" type="ORF">J2S15_003091</name>
</gene>
<evidence type="ECO:0000313" key="2">
    <source>
        <dbReference type="Proteomes" id="UP001230220"/>
    </source>
</evidence>
<dbReference type="SFLD" id="SFLDS00003">
    <property type="entry name" value="Haloacid_Dehalogenase"/>
    <property type="match status" value="1"/>
</dbReference>
<dbReference type="InterPro" id="IPR023198">
    <property type="entry name" value="PGP-like_dom2"/>
</dbReference>